<evidence type="ECO:0000256" key="5">
    <source>
        <dbReference type="ARBA" id="ARBA00023224"/>
    </source>
</evidence>
<evidence type="ECO:0000256" key="4">
    <source>
        <dbReference type="ARBA" id="ARBA00023180"/>
    </source>
</evidence>
<dbReference type="EMBL" id="BPLQ01007616">
    <property type="protein sequence ID" value="GIY31182.1"/>
    <property type="molecule type" value="Genomic_DNA"/>
</dbReference>
<dbReference type="Proteomes" id="UP001054837">
    <property type="component" value="Unassembled WGS sequence"/>
</dbReference>
<proteinExistence type="predicted"/>
<accession>A0AAV4SFE3</accession>
<evidence type="ECO:0000256" key="3">
    <source>
        <dbReference type="ARBA" id="ARBA00023170"/>
    </source>
</evidence>
<protein>
    <submittedName>
        <fullName evidence="8">Uncharacterized protein</fullName>
    </submittedName>
</protein>
<keyword evidence="9" id="KW-1185">Reference proteome</keyword>
<keyword evidence="4" id="KW-0325">Glycoprotein</keyword>
<evidence type="ECO:0000313" key="8">
    <source>
        <dbReference type="EMBL" id="GIY31182.1"/>
    </source>
</evidence>
<keyword evidence="7" id="KW-0812">Transmembrane</keyword>
<feature type="region of interest" description="Disordered" evidence="6">
    <location>
        <begin position="107"/>
        <end position="128"/>
    </location>
</feature>
<keyword evidence="5" id="KW-0807">Transducer</keyword>
<gene>
    <name evidence="8" type="ORF">CDAR_63871</name>
</gene>
<name>A0AAV4SFE3_9ARAC</name>
<dbReference type="AlphaFoldDB" id="A0AAV4SFE3"/>
<evidence type="ECO:0000313" key="9">
    <source>
        <dbReference type="Proteomes" id="UP001054837"/>
    </source>
</evidence>
<keyword evidence="3" id="KW-0675">Receptor</keyword>
<keyword evidence="7" id="KW-1133">Transmembrane helix</keyword>
<evidence type="ECO:0000256" key="1">
    <source>
        <dbReference type="ARBA" id="ARBA00004141"/>
    </source>
</evidence>
<comment type="caution">
    <text evidence="8">The sequence shown here is derived from an EMBL/GenBank/DDBJ whole genome shotgun (WGS) entry which is preliminary data.</text>
</comment>
<dbReference type="PANTHER" id="PTHR24248">
    <property type="entry name" value="ADRENERGIC RECEPTOR-RELATED G-PROTEIN COUPLED RECEPTOR"/>
    <property type="match status" value="1"/>
</dbReference>
<dbReference type="GO" id="GO:0005886">
    <property type="term" value="C:plasma membrane"/>
    <property type="evidence" value="ECO:0007669"/>
    <property type="project" value="TreeGrafter"/>
</dbReference>
<keyword evidence="2" id="KW-0297">G-protein coupled receptor</keyword>
<evidence type="ECO:0000256" key="7">
    <source>
        <dbReference type="SAM" id="Phobius"/>
    </source>
</evidence>
<keyword evidence="7" id="KW-0472">Membrane</keyword>
<reference evidence="8 9" key="1">
    <citation type="submission" date="2021-06" db="EMBL/GenBank/DDBJ databases">
        <title>Caerostris darwini draft genome.</title>
        <authorList>
            <person name="Kono N."/>
            <person name="Arakawa K."/>
        </authorList>
    </citation>
    <scope>NUCLEOTIDE SEQUENCE [LARGE SCALE GENOMIC DNA]</scope>
</reference>
<dbReference type="Gene3D" id="1.20.1070.10">
    <property type="entry name" value="Rhodopsin 7-helix transmembrane proteins"/>
    <property type="match status" value="1"/>
</dbReference>
<comment type="subcellular location">
    <subcellularLocation>
        <location evidence="1">Membrane</location>
        <topology evidence="1">Multi-pass membrane protein</topology>
    </subcellularLocation>
</comment>
<dbReference type="PANTHER" id="PTHR24248:SF174">
    <property type="entry name" value="TYRAMINE_OCTOPAMINE RECEPTOR"/>
    <property type="match status" value="1"/>
</dbReference>
<evidence type="ECO:0000256" key="2">
    <source>
        <dbReference type="ARBA" id="ARBA00023040"/>
    </source>
</evidence>
<feature type="transmembrane region" description="Helical" evidence="7">
    <location>
        <begin position="12"/>
        <end position="32"/>
    </location>
</feature>
<organism evidence="8 9">
    <name type="scientific">Caerostris darwini</name>
    <dbReference type="NCBI Taxonomy" id="1538125"/>
    <lineage>
        <taxon>Eukaryota</taxon>
        <taxon>Metazoa</taxon>
        <taxon>Ecdysozoa</taxon>
        <taxon>Arthropoda</taxon>
        <taxon>Chelicerata</taxon>
        <taxon>Arachnida</taxon>
        <taxon>Araneae</taxon>
        <taxon>Araneomorphae</taxon>
        <taxon>Entelegynae</taxon>
        <taxon>Araneoidea</taxon>
        <taxon>Araneidae</taxon>
        <taxon>Caerostris</taxon>
    </lineage>
</organism>
<sequence length="179" mass="19950">MLTEERGYVIYYASGSFYIPLIIMMVVYIKIFEAAKDRLRHKAKAAAKLAAMRKSPDTTSTIPFKSMQSEISTIAVTDESTVCEAQRENSGFRRKPSPDCDRAALHEGKAEDLPAEGEEGREGARHRDGGVRGILAALLPHVRHPALLRQLPRAQQGGERRNLAELLQFGTQPGHLHRF</sequence>
<dbReference type="GO" id="GO:0004930">
    <property type="term" value="F:G protein-coupled receptor activity"/>
    <property type="evidence" value="ECO:0007669"/>
    <property type="project" value="UniProtKB-KW"/>
</dbReference>
<evidence type="ECO:0000256" key="6">
    <source>
        <dbReference type="SAM" id="MobiDB-lite"/>
    </source>
</evidence>